<evidence type="ECO:0000256" key="1">
    <source>
        <dbReference type="SAM" id="MobiDB-lite"/>
    </source>
</evidence>
<feature type="compositionally biased region" description="Acidic residues" evidence="1">
    <location>
        <begin position="819"/>
        <end position="850"/>
    </location>
</feature>
<dbReference type="InterPro" id="IPR014001">
    <property type="entry name" value="Helicase_ATP-bd"/>
</dbReference>
<evidence type="ECO:0000259" key="2">
    <source>
        <dbReference type="SMART" id="SM00487"/>
    </source>
</evidence>
<dbReference type="InterPro" id="IPR027417">
    <property type="entry name" value="P-loop_NTPase"/>
</dbReference>
<feature type="region of interest" description="Disordered" evidence="1">
    <location>
        <begin position="814"/>
        <end position="860"/>
    </location>
</feature>
<dbReference type="EMBL" id="MN739677">
    <property type="protein sequence ID" value="QHT20419.1"/>
    <property type="molecule type" value="Genomic_DNA"/>
</dbReference>
<feature type="domain" description="Helicase ATP-binding" evidence="2">
    <location>
        <begin position="200"/>
        <end position="502"/>
    </location>
</feature>
<protein>
    <recommendedName>
        <fullName evidence="2">Helicase ATP-binding domain-containing protein</fullName>
    </recommendedName>
</protein>
<dbReference type="Gene3D" id="3.40.50.300">
    <property type="entry name" value="P-loop containing nucleotide triphosphate hydrolases"/>
    <property type="match status" value="2"/>
</dbReference>
<sequence length="1397" mass="154963">MSSKGEPTKVKGVQAKRSKVTQLASPEVIAAVKQPLPAGQLEAAPQSFAGIPPPPIDKKRERVFAASLANPLIKPLSGPLPAPVPADSGPSLPAAPIARKKPLRLAKKTPDYVPRSQKLDPSTQEAVDEIPLLKDYQEKQNEIESVNPYLTDTVVYTPQSRKSFYQFISDNYVDQFKLIPQVKGRIDEDACAKLGAAAGEAVEAFLYQKFIREYIRNAGPYRGILVYHGLGSGKTCSAIAAAEALYGTANKKIIVMTPFSLRGNFMSEISFCGFKHFNTQNHWVSDSLISEGGITYLYARSVLSLSDWYLKKILERPEEERKVIWIPDFTKPSNYDELSQQERDDVRAQITNMIEQRVKFISYNGVTAKELKKYACNIDPVTGERFFDNAVIVIDEIHNLTRLMQGEVTPYVTKRKGRARKIPVEPIVPGKWKPGLCLSELNYKRSYLFYKILTDARNSKIIGLSGTPIINFPDELGILANVLSGYIECAEIILNSADKAIIDKFRKIAEAEPRVDIVRFVTRAEKMEVLISVFNEGYEKVVDEDDKDFVGVKYNPDAQDDIRTVFERIKVNLIKEKIPIGTETYVSYPRLPSDDKEFKDEFIDPISLSVKNKVVLQKRLTGLISYYKGSKEEYMPRVTKDEVIRCEMSDYVLSMYTKERNREIKGEQGKDKDKGDNYAAVEQFAKMKNPSSYRFRSRALCNFAFPDGIERPFPGTFAEEEEEVVQVEDIDMGEAATEVEEDLAAQELVAAEEATIPDPDLEGEDVEANAEAEAAAEAEADEGEKEEKEDAERVEEAGLEEAVKTVAAAEGVAVTAGGDYEDVEMNEGEDNDEDLNDIVEQEGGEGTDDEGEKKPTVPAPKVPVKRVRRPKVAPAAFVTQAPVAQAPVAQAPVAQAPVAQPVAPKPAAEDADAASAAAAIAAAIEEKKKANTPRVPRRKPQVAPTVAVPIVPAVAEEAAELESKAEAVEEAEQEPTVRRVLSYQEQIKKAMDTLGANRDSYLKLDAAAPEGRIAQYSTKLDQMIRRINVSKGSNLVYSQFKTVEGLGVLREGLKANGFVEIEIEGGEWVPRALRTGGENKLQFSKATIESLRKGPDSGEKRFMFLTGEGLREKRNLLLNIFNGVFDKMPMDMRKVLEESGYGERKNKYGEICWVFGITGAGAEGISLKCCRSVHIMEPYWNKVRSDQVKGRAIRICSHQDLPFKEREVEIYTYYTVFSADQKNMNKIDVTIRQTDEDETSDEKVYNVGLKKDKINQELLDLMKESAMDCGLNAADNDGVQCFVVDGKPDQYLFDPNLQVDKILTSIEIKEVKGAPEAPEAAIAKELGSRAAPKAQVEQITVMKWKGKEYLLGPKKGSGGLVFELFEMVDDKLTKPLGEISINPGTGTFKGSKPVLKV</sequence>
<dbReference type="SUPFAM" id="SSF52540">
    <property type="entry name" value="P-loop containing nucleoside triphosphate hydrolases"/>
    <property type="match status" value="2"/>
</dbReference>
<dbReference type="SMART" id="SM00487">
    <property type="entry name" value="DEXDc"/>
    <property type="match status" value="1"/>
</dbReference>
<feature type="region of interest" description="Disordered" evidence="1">
    <location>
        <begin position="754"/>
        <end position="798"/>
    </location>
</feature>
<organism evidence="3">
    <name type="scientific">viral metagenome</name>
    <dbReference type="NCBI Taxonomy" id="1070528"/>
    <lineage>
        <taxon>unclassified sequences</taxon>
        <taxon>metagenomes</taxon>
        <taxon>organismal metagenomes</taxon>
    </lineage>
</organism>
<reference evidence="3" key="1">
    <citation type="journal article" date="2020" name="Nature">
        <title>Giant virus diversity and host interactions through global metagenomics.</title>
        <authorList>
            <person name="Schulz F."/>
            <person name="Roux S."/>
            <person name="Paez-Espino D."/>
            <person name="Jungbluth S."/>
            <person name="Walsh D.A."/>
            <person name="Denef V.J."/>
            <person name="McMahon K.D."/>
            <person name="Konstantinidis K.T."/>
            <person name="Eloe-Fadrosh E.A."/>
            <person name="Kyrpides N.C."/>
            <person name="Woyke T."/>
        </authorList>
    </citation>
    <scope>NUCLEOTIDE SEQUENCE</scope>
    <source>
        <strain evidence="3">GVMAG-M-3300023174-60</strain>
    </source>
</reference>
<accession>A0A6C0DWL0</accession>
<name>A0A6C0DWL0_9ZZZZ</name>
<proteinExistence type="predicted"/>
<feature type="compositionally biased region" description="Basic and acidic residues" evidence="1">
    <location>
        <begin position="785"/>
        <end position="796"/>
    </location>
</feature>
<evidence type="ECO:0000313" key="3">
    <source>
        <dbReference type="EMBL" id="QHT20419.1"/>
    </source>
</evidence>
<feature type="compositionally biased region" description="Acidic residues" evidence="1">
    <location>
        <begin position="759"/>
        <end position="784"/>
    </location>
</feature>